<gene>
    <name evidence="2" type="ORF">SAMN05444141_11339</name>
</gene>
<dbReference type="PROSITE" id="PS50943">
    <property type="entry name" value="HTH_CROC1"/>
    <property type="match status" value="1"/>
</dbReference>
<dbReference type="AlphaFoldDB" id="A0A1I7DYS8"/>
<feature type="domain" description="HTH cro/C1-type" evidence="1">
    <location>
        <begin position="14"/>
        <end position="68"/>
    </location>
</feature>
<dbReference type="Proteomes" id="UP000183371">
    <property type="component" value="Unassembled WGS sequence"/>
</dbReference>
<evidence type="ECO:0000259" key="1">
    <source>
        <dbReference type="PROSITE" id="PS50943"/>
    </source>
</evidence>
<sequence>MIVVNDHSELGTLIRAERKRQKLTQEQLAALSGVGVRFVRELEHGKESCRIGLAFAVMQTLGISVEVNSRGGEA</sequence>
<name>A0A1I7DYS8_9HYPH</name>
<dbReference type="SUPFAM" id="SSF47413">
    <property type="entry name" value="lambda repressor-like DNA-binding domains"/>
    <property type="match status" value="1"/>
</dbReference>
<dbReference type="GO" id="GO:0003677">
    <property type="term" value="F:DNA binding"/>
    <property type="evidence" value="ECO:0007669"/>
    <property type="project" value="InterPro"/>
</dbReference>
<reference evidence="3" key="1">
    <citation type="submission" date="2016-10" db="EMBL/GenBank/DDBJ databases">
        <authorList>
            <person name="Varghese N."/>
            <person name="Submissions S."/>
        </authorList>
    </citation>
    <scope>NUCLEOTIDE SEQUENCE [LARGE SCALE GENOMIC DNA]</scope>
    <source>
        <strain evidence="3">DSM 17465</strain>
    </source>
</reference>
<organism evidence="2 3">
    <name type="scientific">Pseudovibrio denitrificans</name>
    <dbReference type="NCBI Taxonomy" id="258256"/>
    <lineage>
        <taxon>Bacteria</taxon>
        <taxon>Pseudomonadati</taxon>
        <taxon>Pseudomonadota</taxon>
        <taxon>Alphaproteobacteria</taxon>
        <taxon>Hyphomicrobiales</taxon>
        <taxon>Stappiaceae</taxon>
        <taxon>Pseudovibrio</taxon>
    </lineage>
</organism>
<protein>
    <submittedName>
        <fullName evidence="2">Transcriptional regulator, y4mF family</fullName>
    </submittedName>
</protein>
<dbReference type="Pfam" id="PF01381">
    <property type="entry name" value="HTH_3"/>
    <property type="match status" value="1"/>
</dbReference>
<evidence type="ECO:0000313" key="2">
    <source>
        <dbReference type="EMBL" id="SFU16821.1"/>
    </source>
</evidence>
<dbReference type="InterPro" id="IPR010982">
    <property type="entry name" value="Lambda_DNA-bd_dom_sf"/>
</dbReference>
<keyword evidence="3" id="KW-1185">Reference proteome</keyword>
<dbReference type="Gene3D" id="1.10.260.40">
    <property type="entry name" value="lambda repressor-like DNA-binding domains"/>
    <property type="match status" value="1"/>
</dbReference>
<dbReference type="InterPro" id="IPR001387">
    <property type="entry name" value="Cro/C1-type_HTH"/>
</dbReference>
<accession>A0A1I7DYS8</accession>
<dbReference type="EMBL" id="FPBD01000013">
    <property type="protein sequence ID" value="SFU16821.1"/>
    <property type="molecule type" value="Genomic_DNA"/>
</dbReference>
<evidence type="ECO:0000313" key="3">
    <source>
        <dbReference type="Proteomes" id="UP000183371"/>
    </source>
</evidence>
<dbReference type="CDD" id="cd00093">
    <property type="entry name" value="HTH_XRE"/>
    <property type="match status" value="1"/>
</dbReference>
<dbReference type="RefSeq" id="WP_054785423.1">
    <property type="nucleotide sequence ID" value="NZ_FPBD01000013.1"/>
</dbReference>
<dbReference type="SMART" id="SM00530">
    <property type="entry name" value="HTH_XRE"/>
    <property type="match status" value="1"/>
</dbReference>
<proteinExistence type="predicted"/>